<organism evidence="1 2">
    <name type="scientific">Albidovulum denitrificans</name>
    <dbReference type="NCBI Taxonomy" id="404881"/>
    <lineage>
        <taxon>Bacteria</taxon>
        <taxon>Pseudomonadati</taxon>
        <taxon>Pseudomonadota</taxon>
        <taxon>Alphaproteobacteria</taxon>
        <taxon>Rhodobacterales</taxon>
        <taxon>Paracoccaceae</taxon>
        <taxon>Albidovulum</taxon>
    </lineage>
</organism>
<comment type="caution">
    <text evidence="1">The sequence shown here is derived from an EMBL/GenBank/DDBJ whole genome shotgun (WGS) entry which is preliminary data.</text>
</comment>
<protein>
    <submittedName>
        <fullName evidence="1">Uncharacterized protein</fullName>
    </submittedName>
</protein>
<accession>A0A2S8SDV0</accession>
<reference evidence="1 2" key="1">
    <citation type="submission" date="2018-02" db="EMBL/GenBank/DDBJ databases">
        <title>Genomic Encyclopedia of Archaeal and Bacterial Type Strains, Phase II (KMG-II): from individual species to whole genera.</title>
        <authorList>
            <person name="Goeker M."/>
        </authorList>
    </citation>
    <scope>NUCLEOTIDE SEQUENCE [LARGE SCALE GENOMIC DNA]</scope>
    <source>
        <strain evidence="1 2">DSM 18921</strain>
    </source>
</reference>
<evidence type="ECO:0000313" key="1">
    <source>
        <dbReference type="EMBL" id="PQV59021.1"/>
    </source>
</evidence>
<name>A0A2S8SDV0_9RHOB</name>
<keyword evidence="2" id="KW-1185">Reference proteome</keyword>
<dbReference type="AlphaFoldDB" id="A0A2S8SDV0"/>
<dbReference type="EMBL" id="PVEP01000001">
    <property type="protein sequence ID" value="PQV59021.1"/>
    <property type="molecule type" value="Genomic_DNA"/>
</dbReference>
<dbReference type="Proteomes" id="UP000238338">
    <property type="component" value="Unassembled WGS sequence"/>
</dbReference>
<dbReference type="OrthoDB" id="9928292at2"/>
<proteinExistence type="predicted"/>
<gene>
    <name evidence="1" type="ORF">LX70_00841</name>
</gene>
<evidence type="ECO:0000313" key="2">
    <source>
        <dbReference type="Proteomes" id="UP000238338"/>
    </source>
</evidence>
<dbReference type="RefSeq" id="WP_105513233.1">
    <property type="nucleotide sequence ID" value="NZ_PVEP01000001.1"/>
</dbReference>
<sequence>MALEPGDNDFIARIRQRHQVAPAPAPKPSRTFIVKITRDGKTTEDLFFDQAPSIGAIAGRAGTEAFVLSIDMVHHREDEKLAAE</sequence>